<accession>A0A428S0W0</accession>
<gene>
    <name evidence="1" type="ORF">CDV31_016824</name>
</gene>
<evidence type="ECO:0000313" key="1">
    <source>
        <dbReference type="EMBL" id="RSL83488.1"/>
    </source>
</evidence>
<protein>
    <submittedName>
        <fullName evidence="1">Uncharacterized protein</fullName>
    </submittedName>
</protein>
<dbReference type="EMBL" id="NIZV01000649">
    <property type="protein sequence ID" value="RSL83488.1"/>
    <property type="molecule type" value="Genomic_DNA"/>
</dbReference>
<proteinExistence type="predicted"/>
<evidence type="ECO:0000313" key="2">
    <source>
        <dbReference type="Proteomes" id="UP000288429"/>
    </source>
</evidence>
<sequence>MAALLEKRCGSGDDCDFKTAASCLTVAIEIYPEWFNKLIPRKVTSGIRNLAIEFESSLQLDMILDQFPQIFGAIHALKKHLPKEWKLEDDGPRQQSA</sequence>
<comment type="caution">
    <text evidence="1">The sequence shown here is derived from an EMBL/GenBank/DDBJ whole genome shotgun (WGS) entry which is preliminary data.</text>
</comment>
<organism evidence="1 2">
    <name type="scientific">Fusarium ambrosium</name>
    <dbReference type="NCBI Taxonomy" id="131363"/>
    <lineage>
        <taxon>Eukaryota</taxon>
        <taxon>Fungi</taxon>
        <taxon>Dikarya</taxon>
        <taxon>Ascomycota</taxon>
        <taxon>Pezizomycotina</taxon>
        <taxon>Sordariomycetes</taxon>
        <taxon>Hypocreomycetidae</taxon>
        <taxon>Hypocreales</taxon>
        <taxon>Nectriaceae</taxon>
        <taxon>Fusarium</taxon>
        <taxon>Fusarium solani species complex</taxon>
    </lineage>
</organism>
<name>A0A428S0W0_9HYPO</name>
<reference evidence="1 2" key="1">
    <citation type="submission" date="2017-06" db="EMBL/GenBank/DDBJ databases">
        <title>Cmopartive genomic analysis of Ambrosia Fusariam Clade fungi.</title>
        <authorList>
            <person name="Stajich J.E."/>
            <person name="Carrillo J."/>
            <person name="Kijimoto T."/>
            <person name="Eskalen A."/>
            <person name="O'Donnell K."/>
            <person name="Kasson M."/>
        </authorList>
    </citation>
    <scope>NUCLEOTIDE SEQUENCE [LARGE SCALE GENOMIC DNA]</scope>
    <source>
        <strain evidence="1 2">NRRL 20438</strain>
    </source>
</reference>
<dbReference type="Proteomes" id="UP000288429">
    <property type="component" value="Unassembled WGS sequence"/>
</dbReference>
<keyword evidence="2" id="KW-1185">Reference proteome</keyword>
<dbReference type="AlphaFoldDB" id="A0A428S0W0"/>